<evidence type="ECO:0000256" key="7">
    <source>
        <dbReference type="ARBA" id="ARBA00022801"/>
    </source>
</evidence>
<feature type="active site" description="Proton donor" evidence="13">
    <location>
        <position position="259"/>
    </location>
</feature>
<feature type="binding site" evidence="17">
    <location>
        <position position="345"/>
    </location>
    <ligand>
        <name>substrate</name>
    </ligand>
</feature>
<feature type="binding site" evidence="15">
    <location>
        <position position="259"/>
    </location>
    <ligand>
        <name>Ca(2+)</name>
        <dbReference type="ChEBI" id="CHEBI:29108"/>
        <label>2</label>
    </ligand>
</feature>
<organism evidence="20 21">
    <name type="scientific">Psilocybe cf. subviscida</name>
    <dbReference type="NCBI Taxonomy" id="2480587"/>
    <lineage>
        <taxon>Eukaryota</taxon>
        <taxon>Fungi</taxon>
        <taxon>Dikarya</taxon>
        <taxon>Basidiomycota</taxon>
        <taxon>Agaricomycotina</taxon>
        <taxon>Agaricomycetes</taxon>
        <taxon>Agaricomycetidae</taxon>
        <taxon>Agaricales</taxon>
        <taxon>Agaricineae</taxon>
        <taxon>Strophariaceae</taxon>
        <taxon>Psilocybe</taxon>
    </lineage>
</organism>
<comment type="caution">
    <text evidence="20">The sequence shown here is derived from an EMBL/GenBank/DDBJ whole genome shotgun (WGS) entry which is preliminary data.</text>
</comment>
<dbReference type="SUPFAM" id="SSF51011">
    <property type="entry name" value="Glycosyl hydrolase domain"/>
    <property type="match status" value="1"/>
</dbReference>
<dbReference type="CDD" id="cd11319">
    <property type="entry name" value="AmyAc_euk_AmyA"/>
    <property type="match status" value="1"/>
</dbReference>
<keyword evidence="21" id="KW-1185">Reference proteome</keyword>
<comment type="cofactor">
    <cofactor evidence="2">
        <name>Ca(2+)</name>
        <dbReference type="ChEBI" id="CHEBI:29108"/>
    </cofactor>
</comment>
<evidence type="ECO:0000256" key="11">
    <source>
        <dbReference type="ARBA" id="ARBA00023277"/>
    </source>
</evidence>
<dbReference type="InterPro" id="IPR017853">
    <property type="entry name" value="GH"/>
</dbReference>
<feature type="disulfide bond" evidence="16">
    <location>
        <begin position="50"/>
        <end position="58"/>
    </location>
</feature>
<evidence type="ECO:0000313" key="20">
    <source>
        <dbReference type="EMBL" id="KAF5327329.1"/>
    </source>
</evidence>
<evidence type="ECO:0000313" key="21">
    <source>
        <dbReference type="Proteomes" id="UP000567179"/>
    </source>
</evidence>
<comment type="similarity">
    <text evidence="3">Belongs to the glycosyl hydrolase 13 family.</text>
</comment>
<evidence type="ECO:0000256" key="16">
    <source>
        <dbReference type="PIRSR" id="PIRSR001024-4"/>
    </source>
</evidence>
<dbReference type="EC" id="3.2.1.1" evidence="4"/>
<evidence type="ECO:0000256" key="3">
    <source>
        <dbReference type="ARBA" id="ARBA00008061"/>
    </source>
</evidence>
<dbReference type="InterPro" id="IPR013777">
    <property type="entry name" value="A-amylase-like"/>
</dbReference>
<dbReference type="InterPro" id="IPR015340">
    <property type="entry name" value="A_amylase_C_dom"/>
</dbReference>
<accession>A0A8H5F871</accession>
<dbReference type="PANTHER" id="PTHR10357">
    <property type="entry name" value="ALPHA-AMYLASE FAMILY MEMBER"/>
    <property type="match status" value="1"/>
</dbReference>
<reference evidence="20 21" key="1">
    <citation type="journal article" date="2020" name="ISME J.">
        <title>Uncovering the hidden diversity of litter-decomposition mechanisms in mushroom-forming fungi.</title>
        <authorList>
            <person name="Floudas D."/>
            <person name="Bentzer J."/>
            <person name="Ahren D."/>
            <person name="Johansson T."/>
            <person name="Persson P."/>
            <person name="Tunlid A."/>
        </authorList>
    </citation>
    <scope>NUCLEOTIDE SEQUENCE [LARGE SCALE GENOMIC DNA]</scope>
    <source>
        <strain evidence="20 21">CBS 101986</strain>
    </source>
</reference>
<feature type="binding site" evidence="17">
    <location>
        <position position="142"/>
    </location>
    <ligand>
        <name>substrate</name>
    </ligand>
</feature>
<dbReference type="Gene3D" id="3.20.20.80">
    <property type="entry name" value="Glycosidases"/>
    <property type="match status" value="1"/>
</dbReference>
<feature type="binding site" evidence="17">
    <location>
        <position position="103"/>
    </location>
    <ligand>
        <name>substrate</name>
    </ligand>
</feature>
<dbReference type="InterPro" id="IPR006047">
    <property type="entry name" value="GH13_cat_dom"/>
</dbReference>
<feature type="binding site" evidence="17">
    <location>
        <position position="233"/>
    </location>
    <ligand>
        <name>substrate</name>
    </ligand>
</feature>
<dbReference type="Gene3D" id="2.60.40.1180">
    <property type="entry name" value="Golgi alpha-mannosidase II"/>
    <property type="match status" value="1"/>
</dbReference>
<feature type="binding site" evidence="15">
    <location>
        <position position="204"/>
    </location>
    <ligand>
        <name>Ca(2+)</name>
        <dbReference type="ChEBI" id="CHEBI:29108"/>
        <label>1</label>
    </ligand>
</feature>
<feature type="domain" description="Glycosyl hydrolase family 13 catalytic" evidence="19">
    <location>
        <begin position="34"/>
        <end position="418"/>
    </location>
</feature>
<feature type="binding site" evidence="15">
    <location>
        <position position="141"/>
    </location>
    <ligand>
        <name>Ca(2+)</name>
        <dbReference type="ChEBI" id="CHEBI:29108"/>
        <label>1</label>
    </ligand>
</feature>
<dbReference type="Pfam" id="PF00128">
    <property type="entry name" value="Alpha-amylase"/>
    <property type="match status" value="2"/>
</dbReference>
<dbReference type="Proteomes" id="UP000567179">
    <property type="component" value="Unassembled WGS sequence"/>
</dbReference>
<dbReference type="SMART" id="SM00642">
    <property type="entry name" value="Aamy"/>
    <property type="match status" value="1"/>
</dbReference>
<evidence type="ECO:0000256" key="4">
    <source>
        <dbReference type="ARBA" id="ARBA00012595"/>
    </source>
</evidence>
<dbReference type="GO" id="GO:0016052">
    <property type="term" value="P:carbohydrate catabolic process"/>
    <property type="evidence" value="ECO:0007669"/>
    <property type="project" value="InterPro"/>
</dbReference>
<evidence type="ECO:0000256" key="10">
    <source>
        <dbReference type="ARBA" id="ARBA00023180"/>
    </source>
</evidence>
<evidence type="ECO:0000256" key="12">
    <source>
        <dbReference type="ARBA" id="ARBA00023295"/>
    </source>
</evidence>
<evidence type="ECO:0000256" key="2">
    <source>
        <dbReference type="ARBA" id="ARBA00001913"/>
    </source>
</evidence>
<dbReference type="OrthoDB" id="204980at2759"/>
<evidence type="ECO:0000256" key="15">
    <source>
        <dbReference type="PIRSR" id="PIRSR001024-3"/>
    </source>
</evidence>
<dbReference type="EMBL" id="JAACJJ010000014">
    <property type="protein sequence ID" value="KAF5327329.1"/>
    <property type="molecule type" value="Genomic_DNA"/>
</dbReference>
<dbReference type="GO" id="GO:0004556">
    <property type="term" value="F:alpha-amylase activity"/>
    <property type="evidence" value="ECO:0007669"/>
    <property type="project" value="UniProtKB-EC"/>
</dbReference>
<keyword evidence="7" id="KW-0378">Hydrolase</keyword>
<feature type="chain" id="PRO_5034316365" description="alpha-amylase" evidence="18">
    <location>
        <begin position="22"/>
        <end position="568"/>
    </location>
</feature>
<feature type="site" description="Transition state stabilizer" evidence="14">
    <location>
        <position position="345"/>
    </location>
</feature>
<feature type="binding site" evidence="17">
    <location>
        <position position="392"/>
    </location>
    <ligand>
        <name>substrate</name>
    </ligand>
</feature>
<feature type="binding site" evidence="15">
    <location>
        <position position="235"/>
    </location>
    <ligand>
        <name>Ca(2+)</name>
        <dbReference type="ChEBI" id="CHEBI:29108"/>
        <label>2</label>
    </ligand>
</feature>
<evidence type="ECO:0000256" key="17">
    <source>
        <dbReference type="PIRSR" id="PIRSR001024-5"/>
    </source>
</evidence>
<keyword evidence="9 16" id="KW-1015">Disulfide bond</keyword>
<dbReference type="PIRSF" id="PIRSF001024">
    <property type="entry name" value="Alph-amyl_fung"/>
    <property type="match status" value="1"/>
</dbReference>
<keyword evidence="6 18" id="KW-0732">Signal</keyword>
<dbReference type="SUPFAM" id="SSF51445">
    <property type="entry name" value="(Trans)glycosidases"/>
    <property type="match status" value="1"/>
</dbReference>
<keyword evidence="5 15" id="KW-0479">Metal-binding</keyword>
<evidence type="ECO:0000256" key="8">
    <source>
        <dbReference type="ARBA" id="ARBA00022837"/>
    </source>
</evidence>
<feature type="binding site" evidence="15">
    <location>
        <position position="191"/>
    </location>
    <ligand>
        <name>Ca(2+)</name>
        <dbReference type="ChEBI" id="CHEBI:29108"/>
        <label>1</label>
    </ligand>
</feature>
<feature type="signal peptide" evidence="18">
    <location>
        <begin position="1"/>
        <end position="21"/>
    </location>
</feature>
<dbReference type="Pfam" id="PF09260">
    <property type="entry name" value="A_amylase_dom_C"/>
    <property type="match status" value="1"/>
</dbReference>
<comment type="catalytic activity">
    <reaction evidence="1">
        <text>Endohydrolysis of (1-&gt;4)-alpha-D-glucosidic linkages in polysaccharides containing three or more (1-&gt;4)-alpha-linked D-glucose units.</text>
        <dbReference type="EC" id="3.2.1.1"/>
    </reaction>
</comment>
<evidence type="ECO:0000256" key="13">
    <source>
        <dbReference type="PIRSR" id="PIRSR001024-1"/>
    </source>
</evidence>
<feature type="active site" description="Nucleophile" evidence="13">
    <location>
        <position position="235"/>
    </location>
</feature>
<feature type="binding site" evidence="15">
    <location>
        <position position="239"/>
    </location>
    <ligand>
        <name>Ca(2+)</name>
        <dbReference type="ChEBI" id="CHEBI:29108"/>
        <label>1</label>
    </ligand>
</feature>
<evidence type="ECO:0000256" key="1">
    <source>
        <dbReference type="ARBA" id="ARBA00000548"/>
    </source>
</evidence>
<keyword evidence="12" id="KW-0326">Glycosidase</keyword>
<evidence type="ECO:0000256" key="14">
    <source>
        <dbReference type="PIRSR" id="PIRSR001024-2"/>
    </source>
</evidence>
<dbReference type="AlphaFoldDB" id="A0A8H5F871"/>
<dbReference type="PANTHER" id="PTHR10357:SF215">
    <property type="entry name" value="ALPHA-AMYLASE 1"/>
    <property type="match status" value="1"/>
</dbReference>
<dbReference type="GO" id="GO:0005509">
    <property type="term" value="F:calcium ion binding"/>
    <property type="evidence" value="ECO:0007669"/>
    <property type="project" value="InterPro"/>
</dbReference>
<name>A0A8H5F871_9AGAR</name>
<evidence type="ECO:0000256" key="5">
    <source>
        <dbReference type="ARBA" id="ARBA00022723"/>
    </source>
</evidence>
<evidence type="ECO:0000259" key="19">
    <source>
        <dbReference type="SMART" id="SM00642"/>
    </source>
</evidence>
<evidence type="ECO:0000256" key="9">
    <source>
        <dbReference type="ARBA" id="ARBA00023157"/>
    </source>
</evidence>
<keyword evidence="8 15" id="KW-0106">Calcium</keyword>
<dbReference type="FunFam" id="3.20.20.80:FF:000120">
    <property type="entry name" value="Alpha-amylase A"/>
    <property type="match status" value="1"/>
</dbReference>
<keyword evidence="10" id="KW-0325">Glycoprotein</keyword>
<protein>
    <recommendedName>
        <fullName evidence="4">alpha-amylase</fullName>
        <ecNumber evidence="4">3.2.1.1</ecNumber>
    </recommendedName>
</protein>
<keyword evidence="11" id="KW-0119">Carbohydrate metabolism</keyword>
<evidence type="ECO:0000256" key="18">
    <source>
        <dbReference type="SAM" id="SignalP"/>
    </source>
</evidence>
<proteinExistence type="inferred from homology"/>
<gene>
    <name evidence="20" type="ORF">D9619_004010</name>
</gene>
<evidence type="ECO:0000256" key="6">
    <source>
        <dbReference type="ARBA" id="ARBA00022729"/>
    </source>
</evidence>
<dbReference type="InterPro" id="IPR013780">
    <property type="entry name" value="Glyco_hydro_b"/>
</dbReference>
<sequence>MLSSVLPLLLVLSTCAESSLAATAEQWRGRSIYQLVTDRFARADNISAQCNTGDRKYCGGSWKGVMSHLDYIQGLGFDAVWISPVVENIDGESFYGEAYHGYWTKDLNDLNSHFGTADDLKALSDALHARNMYLMVDIVVNHVAAIPTKIEPATSTPSIDYSVYQSPLDSSSSFHPFCFIDFSLNNQTDVEQCWLGDANVPLPDLDTEDNDIVQMLNTWVANLTKTYNIDGLRIDTVKHIRKDFWPDFAKSSGVYTLGEVLDNRLNFTVDYTSMPYSPVLVAFFTLTALTDVIDGILDYPTYFSVINGFGSPSGNLSTIPDVVGTAQKTYHNALLNAGSFLENHDQPRFPNITKDAALVRNAVTWPFIQDGLPILYYGQEQGYDGSTDPNNREALWFSGYQTDNKPLVTHVQTLNKARKLAISANSNFLSSSLTFIPQSGGNTLAVSKPPMLSLLTNAGASASTQPVWAIPASAGLFSANEQLVDVLTCTALKADGSGGLTVSAKGGMPMVVLPASKLQSNANATLCPNVAAGAATAGSSGALGIISQVSVGGAFVVAAALAAVQHFL</sequence>
<feature type="disulfide bond" evidence="16">
    <location>
        <begin position="178"/>
        <end position="193"/>
    </location>
</feature>